<dbReference type="PANTHER" id="PTHR46577:SF1">
    <property type="entry name" value="HTH-TYPE TRANSCRIPTIONAL REGULATORY PROTEIN GABR"/>
    <property type="match status" value="1"/>
</dbReference>
<dbReference type="InterPro" id="IPR051446">
    <property type="entry name" value="HTH_trans_reg/aminotransferase"/>
</dbReference>
<comment type="caution">
    <text evidence="1">The sequence shown here is derived from an EMBL/GenBank/DDBJ whole genome shotgun (WGS) entry which is preliminary data.</text>
</comment>
<dbReference type="PANTHER" id="PTHR46577">
    <property type="entry name" value="HTH-TYPE TRANSCRIPTIONAL REGULATORY PROTEIN GABR"/>
    <property type="match status" value="1"/>
</dbReference>
<protein>
    <submittedName>
        <fullName evidence="1">Uncharacterized protein</fullName>
    </submittedName>
</protein>
<dbReference type="SUPFAM" id="SSF53383">
    <property type="entry name" value="PLP-dependent transferases"/>
    <property type="match status" value="1"/>
</dbReference>
<evidence type="ECO:0000313" key="1">
    <source>
        <dbReference type="EMBL" id="GAA3922011.1"/>
    </source>
</evidence>
<organism evidence="1 2">
    <name type="scientific">Litoribacillus peritrichatus</name>
    <dbReference type="NCBI Taxonomy" id="718191"/>
    <lineage>
        <taxon>Bacteria</taxon>
        <taxon>Pseudomonadati</taxon>
        <taxon>Pseudomonadota</taxon>
        <taxon>Gammaproteobacteria</taxon>
        <taxon>Oceanospirillales</taxon>
        <taxon>Oceanospirillaceae</taxon>
        <taxon>Litoribacillus</taxon>
    </lineage>
</organism>
<dbReference type="InterPro" id="IPR015421">
    <property type="entry name" value="PyrdxlP-dep_Trfase_major"/>
</dbReference>
<dbReference type="InterPro" id="IPR015424">
    <property type="entry name" value="PyrdxlP-dep_Trfase"/>
</dbReference>
<evidence type="ECO:0000313" key="2">
    <source>
        <dbReference type="Proteomes" id="UP001501565"/>
    </source>
</evidence>
<dbReference type="RefSeq" id="WP_344797569.1">
    <property type="nucleotide sequence ID" value="NZ_BAABBN010000004.1"/>
</dbReference>
<name>A0ABP7MI25_9GAMM</name>
<accession>A0ABP7MI25</accession>
<reference evidence="2" key="1">
    <citation type="journal article" date="2019" name="Int. J. Syst. Evol. Microbiol.">
        <title>The Global Catalogue of Microorganisms (GCM) 10K type strain sequencing project: providing services to taxonomists for standard genome sequencing and annotation.</title>
        <authorList>
            <consortium name="The Broad Institute Genomics Platform"/>
            <consortium name="The Broad Institute Genome Sequencing Center for Infectious Disease"/>
            <person name="Wu L."/>
            <person name="Ma J."/>
        </authorList>
    </citation>
    <scope>NUCLEOTIDE SEQUENCE [LARGE SCALE GENOMIC DNA]</scope>
    <source>
        <strain evidence="2">JCM 17551</strain>
    </source>
</reference>
<dbReference type="Proteomes" id="UP001501565">
    <property type="component" value="Unassembled WGS sequence"/>
</dbReference>
<gene>
    <name evidence="1" type="ORF">GCM10022277_17470</name>
</gene>
<sequence length="199" mass="21952">MPKGFPAKTLTGSQTRKQSLFEQGTPIKIELAKGDHAAEAIQFAVPMKGGSIDRPFRAHTQACREFPTSLWTQLTHRRLKNTSWSWLDKSNACGFNALREAISGHLGASRGIIAKSKNTQLLINPGEVVVFEESGYTPAAIAFEMAVAKVVSNLFDQEGIDVGLLADTVKRPKTSLRLLTRVRLISVRLISVRQFCRFA</sequence>
<keyword evidence="2" id="KW-1185">Reference proteome</keyword>
<proteinExistence type="predicted"/>
<dbReference type="Gene3D" id="3.40.640.10">
    <property type="entry name" value="Type I PLP-dependent aspartate aminotransferase-like (Major domain)"/>
    <property type="match status" value="1"/>
</dbReference>
<dbReference type="EMBL" id="BAABBN010000004">
    <property type="protein sequence ID" value="GAA3922011.1"/>
    <property type="molecule type" value="Genomic_DNA"/>
</dbReference>